<proteinExistence type="predicted"/>
<protein>
    <submittedName>
        <fullName evidence="1">DUF3768 domain-containing protein</fullName>
    </submittedName>
</protein>
<organism evidence="1 2">
    <name type="scientific">Thalassococcus lentus</name>
    <dbReference type="NCBI Taxonomy" id="1210524"/>
    <lineage>
        <taxon>Bacteria</taxon>
        <taxon>Pseudomonadati</taxon>
        <taxon>Pseudomonadota</taxon>
        <taxon>Alphaproteobacteria</taxon>
        <taxon>Rhodobacterales</taxon>
        <taxon>Roseobacteraceae</taxon>
        <taxon>Thalassococcus</taxon>
    </lineage>
</organism>
<dbReference type="Proteomes" id="UP001210720">
    <property type="component" value="Unassembled WGS sequence"/>
</dbReference>
<gene>
    <name evidence="1" type="ORF">PFY00_18670</name>
</gene>
<evidence type="ECO:0000313" key="1">
    <source>
        <dbReference type="EMBL" id="MDA7426763.1"/>
    </source>
</evidence>
<reference evidence="1 2" key="1">
    <citation type="submission" date="2023-01" db="EMBL/GenBank/DDBJ databases">
        <title>Thalassococcus onchidii sp. nov., isolated from a marine invertebrate from the South China Sea.</title>
        <authorList>
            <person name="Xu S."/>
            <person name="Liu Z."/>
            <person name="Xu Y."/>
        </authorList>
    </citation>
    <scope>NUCLEOTIDE SEQUENCE [LARGE SCALE GENOMIC DNA]</scope>
    <source>
        <strain evidence="1 2">KCTC 32084</strain>
    </source>
</reference>
<name>A0ABT4XY67_9RHOB</name>
<dbReference type="Pfam" id="PF12599">
    <property type="entry name" value="DUF3768"/>
    <property type="match status" value="1"/>
</dbReference>
<keyword evidence="2" id="KW-1185">Reference proteome</keyword>
<dbReference type="InterPro" id="IPR022243">
    <property type="entry name" value="DUF3768"/>
</dbReference>
<dbReference type="EMBL" id="JAQIOY010000012">
    <property type="protein sequence ID" value="MDA7426763.1"/>
    <property type="molecule type" value="Genomic_DNA"/>
</dbReference>
<comment type="caution">
    <text evidence="1">The sequence shown here is derived from an EMBL/GenBank/DDBJ whole genome shotgun (WGS) entry which is preliminary data.</text>
</comment>
<dbReference type="RefSeq" id="WP_271434118.1">
    <property type="nucleotide sequence ID" value="NZ_JAQIOY010000012.1"/>
</dbReference>
<accession>A0ABT4XY67</accession>
<sequence length="116" mass="12927">MTECPDDLKDETAAIRDLNDKLRRSFEGGQVLMTQGVNALAGNTLAQVLLAIRDFDDFTEDNDPYGTHEFGSVQIAGETVFFKIDAYDENMEYGSPNPADPEVTRRVMTILLASEY</sequence>
<evidence type="ECO:0000313" key="2">
    <source>
        <dbReference type="Proteomes" id="UP001210720"/>
    </source>
</evidence>